<dbReference type="GO" id="GO:0006313">
    <property type="term" value="P:DNA transposition"/>
    <property type="evidence" value="ECO:0007669"/>
    <property type="project" value="InterPro"/>
</dbReference>
<protein>
    <submittedName>
        <fullName evidence="2">IS1634 family transposase</fullName>
    </submittedName>
</protein>
<dbReference type="NCBIfam" id="NF033559">
    <property type="entry name" value="transpos_IS1634"/>
    <property type="match status" value="1"/>
</dbReference>
<dbReference type="GO" id="GO:0004803">
    <property type="term" value="F:transposase activity"/>
    <property type="evidence" value="ECO:0007669"/>
    <property type="project" value="InterPro"/>
</dbReference>
<dbReference type="Proteomes" id="UP000262325">
    <property type="component" value="Unassembled WGS sequence"/>
</dbReference>
<evidence type="ECO:0000259" key="1">
    <source>
        <dbReference type="Pfam" id="PF01609"/>
    </source>
</evidence>
<accession>A0A3D5QC51</accession>
<feature type="domain" description="Transposase IS4-like" evidence="1">
    <location>
        <begin position="256"/>
        <end position="534"/>
    </location>
</feature>
<evidence type="ECO:0000313" key="3">
    <source>
        <dbReference type="Proteomes" id="UP000262325"/>
    </source>
</evidence>
<dbReference type="AlphaFoldDB" id="A0A3D5QC51"/>
<gene>
    <name evidence="2" type="ORF">DHM44_07165</name>
</gene>
<sequence length="536" mass="61609">MFVKPLVKYNKSTKQRYNIYQLCESFRLDGRIRHRVIVGLGKLDELPTEEQKKLLGKRIEELLTGQGNRLPLFETDEAVEKLAHYYLSEIKKKGRYDLGNVGTDWQTVNLSTLKNKDGREIGAEWLCKQAFDQLGIAAFLHGKGWGEDDISLATTHIISRTIYPASELKTVSFIKENSAICEITGTNKDTVTKDKLYKVSHDLFSVKDEMENYLSNRTNELFDLEDKIILYDLTNTYFEGRIKNSKIAKFGRSKEKRKDARLIVLAVVVNPEGFLKYSNIFEGNMTDSKTLETIVGALSKKTSFSGRKPIVVIDAGIATDENLKMLKNKQYHYMCVTRSNLKEYRADTNSTPVEIKDQRNQPIELMKVKVEGDDDKYLWVKSKAKALKENSMNGLLSQRFEEGIQSISQGINKKGGTKRIDKVYERIGRLKQKYPSVHRYYDISLEDDGNGIATAISCSHKKGEDTEKKEGIYFLRTTMDETDEQTLWSIYNTIREIEYTFRVLKTDLDLRPIYHKNDDASMAHLHLGILAYWLLS</sequence>
<comment type="caution">
    <text evidence="2">The sequence shown here is derived from an EMBL/GenBank/DDBJ whole genome shotgun (WGS) entry which is preliminary data.</text>
</comment>
<feature type="non-terminal residue" evidence="2">
    <location>
        <position position="536"/>
    </location>
</feature>
<dbReference type="InterPro" id="IPR047654">
    <property type="entry name" value="IS1634_transpos"/>
</dbReference>
<reference evidence="2 3" key="1">
    <citation type="journal article" date="2018" name="Nat. Biotechnol.">
        <title>A standardized bacterial taxonomy based on genome phylogeny substantially revises the tree of life.</title>
        <authorList>
            <person name="Parks D.H."/>
            <person name="Chuvochina M."/>
            <person name="Waite D.W."/>
            <person name="Rinke C."/>
            <person name="Skarshewski A."/>
            <person name="Chaumeil P.A."/>
            <person name="Hugenholtz P."/>
        </authorList>
    </citation>
    <scope>NUCLEOTIDE SEQUENCE [LARGE SCALE GENOMIC DNA]</scope>
    <source>
        <strain evidence="2">UBA8672</strain>
    </source>
</reference>
<proteinExistence type="predicted"/>
<organism evidence="2 3">
    <name type="scientific">Flexistipes sinusarabici</name>
    <dbReference type="NCBI Taxonomy" id="2352"/>
    <lineage>
        <taxon>Bacteria</taxon>
        <taxon>Pseudomonadati</taxon>
        <taxon>Deferribacterota</taxon>
        <taxon>Deferribacteres</taxon>
        <taxon>Deferribacterales</taxon>
        <taxon>Flexistipitaceae</taxon>
        <taxon>Flexistipes</taxon>
    </lineage>
</organism>
<dbReference type="Pfam" id="PF01609">
    <property type="entry name" value="DDE_Tnp_1"/>
    <property type="match status" value="1"/>
</dbReference>
<dbReference type="InterPro" id="IPR012337">
    <property type="entry name" value="RNaseH-like_sf"/>
</dbReference>
<dbReference type="SUPFAM" id="SSF53098">
    <property type="entry name" value="Ribonuclease H-like"/>
    <property type="match status" value="1"/>
</dbReference>
<dbReference type="EMBL" id="DPPF01000147">
    <property type="protein sequence ID" value="HCW93445.1"/>
    <property type="molecule type" value="Genomic_DNA"/>
</dbReference>
<evidence type="ECO:0000313" key="2">
    <source>
        <dbReference type="EMBL" id="HCW93445.1"/>
    </source>
</evidence>
<name>A0A3D5QC51_FLESI</name>
<dbReference type="GO" id="GO:0003677">
    <property type="term" value="F:DNA binding"/>
    <property type="evidence" value="ECO:0007669"/>
    <property type="project" value="InterPro"/>
</dbReference>
<dbReference type="InterPro" id="IPR002559">
    <property type="entry name" value="Transposase_11"/>
</dbReference>